<dbReference type="InterPro" id="IPR015424">
    <property type="entry name" value="PyrdxlP-dep_Trfase"/>
</dbReference>
<dbReference type="KEGG" id="pcor:KS4_14240"/>
<comment type="similarity">
    <text evidence="2 8">Belongs to the group II decarboxylase family.</text>
</comment>
<dbReference type="PANTHER" id="PTHR43321">
    <property type="entry name" value="GLUTAMATE DECARBOXYLASE"/>
    <property type="match status" value="1"/>
</dbReference>
<reference evidence="10 11" key="1">
    <citation type="submission" date="2019-02" db="EMBL/GenBank/DDBJ databases">
        <title>Deep-cultivation of Planctomycetes and their phenomic and genomic characterization uncovers novel biology.</title>
        <authorList>
            <person name="Wiegand S."/>
            <person name="Jogler M."/>
            <person name="Boedeker C."/>
            <person name="Pinto D."/>
            <person name="Vollmers J."/>
            <person name="Rivas-Marin E."/>
            <person name="Kohn T."/>
            <person name="Peeters S.H."/>
            <person name="Heuer A."/>
            <person name="Rast P."/>
            <person name="Oberbeckmann S."/>
            <person name="Bunk B."/>
            <person name="Jeske O."/>
            <person name="Meyerdierks A."/>
            <person name="Storesund J.E."/>
            <person name="Kallscheuer N."/>
            <person name="Luecker S."/>
            <person name="Lage O.M."/>
            <person name="Pohl T."/>
            <person name="Merkel B.J."/>
            <person name="Hornburger P."/>
            <person name="Mueller R.-W."/>
            <person name="Bruemmer F."/>
            <person name="Labrenz M."/>
            <person name="Spormann A.M."/>
            <person name="Op den Camp H."/>
            <person name="Overmann J."/>
            <person name="Amann R."/>
            <person name="Jetten M.S.M."/>
            <person name="Mascher T."/>
            <person name="Medema M.H."/>
            <person name="Devos D.P."/>
            <person name="Kaster A.-K."/>
            <person name="Ovreas L."/>
            <person name="Rohde M."/>
            <person name="Galperin M.Y."/>
            <person name="Jogler C."/>
        </authorList>
    </citation>
    <scope>NUCLEOTIDE SEQUENCE [LARGE SCALE GENOMIC DNA]</scope>
    <source>
        <strain evidence="10 11">KS4</strain>
    </source>
</reference>
<gene>
    <name evidence="10" type="primary">gadB</name>
    <name evidence="10" type="ORF">KS4_14240</name>
</gene>
<dbReference type="RefSeq" id="WP_145076369.1">
    <property type="nucleotide sequence ID" value="NZ_CP036425.1"/>
</dbReference>
<dbReference type="GO" id="GO:0006538">
    <property type="term" value="P:L-glutamate catabolic process"/>
    <property type="evidence" value="ECO:0007669"/>
    <property type="project" value="TreeGrafter"/>
</dbReference>
<evidence type="ECO:0000256" key="9">
    <source>
        <dbReference type="RuleBase" id="RU361171"/>
    </source>
</evidence>
<evidence type="ECO:0000256" key="6">
    <source>
        <dbReference type="ARBA" id="ARBA00048868"/>
    </source>
</evidence>
<dbReference type="PANTHER" id="PTHR43321:SF3">
    <property type="entry name" value="GLUTAMATE DECARBOXYLASE"/>
    <property type="match status" value="1"/>
</dbReference>
<dbReference type="EMBL" id="CP036425">
    <property type="protein sequence ID" value="QDU33378.1"/>
    <property type="molecule type" value="Genomic_DNA"/>
</dbReference>
<evidence type="ECO:0000256" key="8">
    <source>
        <dbReference type="RuleBase" id="RU000382"/>
    </source>
</evidence>
<protein>
    <recommendedName>
        <fullName evidence="3 9">Glutamate decarboxylase</fullName>
        <ecNumber evidence="3 9">4.1.1.15</ecNumber>
    </recommendedName>
</protein>
<sequence>MLSDKDQLQDIPHHKRYHALTYGSRYTAEPIPKLVLPEKGMPSKIAYRIIKDELNLDGNPSLNLASFVTTWMDHHADRLLAETLGKNYIDQDEYPQTTKIQNYCINMLARLFNAPEHAQSTGTSTIGSSEAIHLAGLAMKWNWRKKRKKQRKKIDSPNIVMGQNVQVVWEKFARYFEVEPRYVPLTHDRYILGVPEALKLIDANTIGVVGILGSTYTGEYEPIEQLNEAINQLNNQTNWDVPIHVDAASGGFVAPFTQPQLRWDFRLNCVKSINTSGHKYGLVYPGIGWVVWRDKQDLPEDLIFHVNYLGGDQPTFHLNFSKSASHILGQYYNFLFLGRDGYRAIMLNLQHITEHLTTAIEGLGIFKILSKLGDLPVITFSIKNPEKHSFSVYDISQKLRERGWIVPAYTLAPNASDITVLRIVVKESMSLDMAENLINDLNSAIQALTSSKPQPPEQTDNKHQGVC</sequence>
<comment type="cofactor">
    <cofactor evidence="1 7 8">
        <name>pyridoxal 5'-phosphate</name>
        <dbReference type="ChEBI" id="CHEBI:597326"/>
    </cofactor>
</comment>
<dbReference type="InterPro" id="IPR010107">
    <property type="entry name" value="Glutamate_decarboxylase"/>
</dbReference>
<dbReference type="InterPro" id="IPR015421">
    <property type="entry name" value="PyrdxlP-dep_Trfase_major"/>
</dbReference>
<evidence type="ECO:0000256" key="2">
    <source>
        <dbReference type="ARBA" id="ARBA00009533"/>
    </source>
</evidence>
<evidence type="ECO:0000256" key="7">
    <source>
        <dbReference type="PIRSR" id="PIRSR602129-50"/>
    </source>
</evidence>
<organism evidence="10 11">
    <name type="scientific">Poriferisphaera corsica</name>
    <dbReference type="NCBI Taxonomy" id="2528020"/>
    <lineage>
        <taxon>Bacteria</taxon>
        <taxon>Pseudomonadati</taxon>
        <taxon>Planctomycetota</taxon>
        <taxon>Phycisphaerae</taxon>
        <taxon>Phycisphaerales</taxon>
        <taxon>Phycisphaeraceae</taxon>
        <taxon>Poriferisphaera</taxon>
    </lineage>
</organism>
<evidence type="ECO:0000256" key="3">
    <source>
        <dbReference type="ARBA" id="ARBA00012421"/>
    </source>
</evidence>
<dbReference type="AlphaFoldDB" id="A0A517YT37"/>
<keyword evidence="9" id="KW-0210">Decarboxylase</keyword>
<dbReference type="NCBIfam" id="TIGR01788">
    <property type="entry name" value="Glu-decarb-GAD"/>
    <property type="match status" value="1"/>
</dbReference>
<dbReference type="Pfam" id="PF00282">
    <property type="entry name" value="Pyridoxal_deC"/>
    <property type="match status" value="1"/>
</dbReference>
<dbReference type="FunFam" id="4.10.280.50:FF:000001">
    <property type="entry name" value="Glutamate decarboxylase"/>
    <property type="match status" value="1"/>
</dbReference>
<evidence type="ECO:0000256" key="1">
    <source>
        <dbReference type="ARBA" id="ARBA00001933"/>
    </source>
</evidence>
<dbReference type="OrthoDB" id="9803665at2"/>
<evidence type="ECO:0000313" key="10">
    <source>
        <dbReference type="EMBL" id="QDU33378.1"/>
    </source>
</evidence>
<accession>A0A517YT37</accession>
<feature type="modified residue" description="N6-(pyridoxal phosphate)lysine" evidence="7">
    <location>
        <position position="279"/>
    </location>
</feature>
<dbReference type="FunFam" id="3.40.640.10:FF:000017">
    <property type="entry name" value="Glutamate decarboxylase"/>
    <property type="match status" value="1"/>
</dbReference>
<name>A0A517YT37_9BACT</name>
<keyword evidence="11" id="KW-1185">Reference proteome</keyword>
<keyword evidence="4 7" id="KW-0663">Pyridoxal phosphate</keyword>
<dbReference type="Gene3D" id="3.90.1150.160">
    <property type="match status" value="1"/>
</dbReference>
<dbReference type="GO" id="GO:0004351">
    <property type="term" value="F:glutamate decarboxylase activity"/>
    <property type="evidence" value="ECO:0007669"/>
    <property type="project" value="UniProtKB-EC"/>
</dbReference>
<dbReference type="Proteomes" id="UP000317369">
    <property type="component" value="Chromosome"/>
</dbReference>
<dbReference type="GO" id="GO:0030170">
    <property type="term" value="F:pyridoxal phosphate binding"/>
    <property type="evidence" value="ECO:0007669"/>
    <property type="project" value="InterPro"/>
</dbReference>
<evidence type="ECO:0000256" key="5">
    <source>
        <dbReference type="ARBA" id="ARBA00023239"/>
    </source>
</evidence>
<dbReference type="Gene3D" id="3.40.640.10">
    <property type="entry name" value="Type I PLP-dependent aspartate aminotransferase-like (Major domain)"/>
    <property type="match status" value="1"/>
</dbReference>
<dbReference type="SUPFAM" id="SSF53383">
    <property type="entry name" value="PLP-dependent transferases"/>
    <property type="match status" value="1"/>
</dbReference>
<comment type="catalytic activity">
    <reaction evidence="6 9">
        <text>L-glutamate + H(+) = 4-aminobutanoate + CO2</text>
        <dbReference type="Rhea" id="RHEA:17785"/>
        <dbReference type="ChEBI" id="CHEBI:15378"/>
        <dbReference type="ChEBI" id="CHEBI:16526"/>
        <dbReference type="ChEBI" id="CHEBI:29985"/>
        <dbReference type="ChEBI" id="CHEBI:59888"/>
        <dbReference type="EC" id="4.1.1.15"/>
    </reaction>
</comment>
<dbReference type="InterPro" id="IPR002129">
    <property type="entry name" value="PyrdxlP-dep_de-COase"/>
</dbReference>
<dbReference type="EC" id="4.1.1.15" evidence="3 9"/>
<evidence type="ECO:0000256" key="4">
    <source>
        <dbReference type="ARBA" id="ARBA00022898"/>
    </source>
</evidence>
<evidence type="ECO:0000313" key="11">
    <source>
        <dbReference type="Proteomes" id="UP000317369"/>
    </source>
</evidence>
<keyword evidence="5 8" id="KW-0456">Lyase</keyword>
<dbReference type="GO" id="GO:0005829">
    <property type="term" value="C:cytosol"/>
    <property type="evidence" value="ECO:0007669"/>
    <property type="project" value="TreeGrafter"/>
</dbReference>
<dbReference type="Gene3D" id="4.10.280.50">
    <property type="match status" value="1"/>
</dbReference>
<proteinExistence type="inferred from homology"/>